<dbReference type="PANTHER" id="PTHR10634:SF67">
    <property type="entry name" value="AN1-TYPE ZINC FINGER PROTEIN 3"/>
    <property type="match status" value="1"/>
</dbReference>
<dbReference type="GO" id="GO:0008270">
    <property type="term" value="F:zinc ion binding"/>
    <property type="evidence" value="ECO:0007669"/>
    <property type="project" value="UniProtKB-KW"/>
</dbReference>
<dbReference type="InterPro" id="IPR050652">
    <property type="entry name" value="AN1_A20_ZnFinger"/>
</dbReference>
<gene>
    <name evidence="8" type="ORF">SAY86_027574</name>
</gene>
<comment type="caution">
    <text evidence="8">The sequence shown here is derived from an EMBL/GenBank/DDBJ whole genome shotgun (WGS) entry which is preliminary data.</text>
</comment>
<dbReference type="Pfam" id="PF01428">
    <property type="entry name" value="zf-AN1"/>
    <property type="match status" value="1"/>
</dbReference>
<keyword evidence="2" id="KW-0479">Metal-binding</keyword>
<organism evidence="8 9">
    <name type="scientific">Trapa natans</name>
    <name type="common">Water chestnut</name>
    <dbReference type="NCBI Taxonomy" id="22666"/>
    <lineage>
        <taxon>Eukaryota</taxon>
        <taxon>Viridiplantae</taxon>
        <taxon>Streptophyta</taxon>
        <taxon>Embryophyta</taxon>
        <taxon>Tracheophyta</taxon>
        <taxon>Spermatophyta</taxon>
        <taxon>Magnoliopsida</taxon>
        <taxon>eudicotyledons</taxon>
        <taxon>Gunneridae</taxon>
        <taxon>Pentapetalae</taxon>
        <taxon>rosids</taxon>
        <taxon>malvids</taxon>
        <taxon>Myrtales</taxon>
        <taxon>Lythraceae</taxon>
        <taxon>Trapa</taxon>
    </lineage>
</organism>
<keyword evidence="9" id="KW-1185">Reference proteome</keyword>
<evidence type="ECO:0000256" key="5">
    <source>
        <dbReference type="PROSITE-ProRule" id="PRU00449"/>
    </source>
</evidence>
<dbReference type="InterPro" id="IPR035896">
    <property type="entry name" value="AN1-like_Znf"/>
</dbReference>
<evidence type="ECO:0000313" key="8">
    <source>
        <dbReference type="EMBL" id="KAK4769424.1"/>
    </source>
</evidence>
<evidence type="ECO:0000259" key="6">
    <source>
        <dbReference type="PROSITE" id="PS51036"/>
    </source>
</evidence>
<feature type="domain" description="A20-type" evidence="6">
    <location>
        <begin position="125"/>
        <end position="159"/>
    </location>
</feature>
<dbReference type="FunFam" id="4.10.1110.10:FF:000001">
    <property type="entry name" value="Zinc finger AN1-type containing 6"/>
    <property type="match status" value="1"/>
</dbReference>
<dbReference type="SUPFAM" id="SSF57716">
    <property type="entry name" value="Glucocorticoid receptor-like (DNA-binding domain)"/>
    <property type="match status" value="1"/>
</dbReference>
<evidence type="ECO:0000259" key="7">
    <source>
        <dbReference type="PROSITE" id="PS51039"/>
    </source>
</evidence>
<evidence type="ECO:0000256" key="1">
    <source>
        <dbReference type="ARBA" id="ARBA00003732"/>
    </source>
</evidence>
<feature type="domain" description="AN1-type" evidence="7">
    <location>
        <begin position="213"/>
        <end position="260"/>
    </location>
</feature>
<accession>A0AAN7KR21</accession>
<evidence type="ECO:0000256" key="4">
    <source>
        <dbReference type="ARBA" id="ARBA00022833"/>
    </source>
</evidence>
<dbReference type="Gene3D" id="1.20.5.4770">
    <property type="match status" value="1"/>
</dbReference>
<comment type="function">
    <text evidence="1">May be involved in environmental stress response.</text>
</comment>
<keyword evidence="3 5" id="KW-0863">Zinc-finger</keyword>
<protein>
    <submittedName>
        <fullName evidence="8">Uncharacterized protein</fullName>
    </submittedName>
</protein>
<evidence type="ECO:0000256" key="2">
    <source>
        <dbReference type="ARBA" id="ARBA00022723"/>
    </source>
</evidence>
<dbReference type="Pfam" id="PF01754">
    <property type="entry name" value="zf-A20"/>
    <property type="match status" value="1"/>
</dbReference>
<dbReference type="PROSITE" id="PS51036">
    <property type="entry name" value="ZF_A20"/>
    <property type="match status" value="1"/>
</dbReference>
<keyword evidence="4" id="KW-0862">Zinc</keyword>
<name>A0AAN7KR21_TRANT</name>
<dbReference type="SMART" id="SM00154">
    <property type="entry name" value="ZnF_AN1"/>
    <property type="match status" value="1"/>
</dbReference>
<dbReference type="InterPro" id="IPR002653">
    <property type="entry name" value="Znf_A20"/>
</dbReference>
<dbReference type="AlphaFoldDB" id="A0AAN7KR21"/>
<sequence length="279" mass="30164">MHANRVLPFRCLQDGDEVGLYLSTVHRDHRAMLSCTLAARQSGAVLIFQKTGSSPFSSVQRFRRAETRGIHPPPNGRTIRHIDSVTLGGTRASELSIRRHQKNSRHIPFSLLMGSDQKEGTGVPFSEPKLCANNCGFWGNATTMNLCSKCYKDFCLKEQGSAVAMAAFKISLDADPPEVGTTTAHSYYTAAVPASAPDGAARAEIVAAEQPKPKAANRCGGCNKKVGLSTGFKCRCGGIFCGSHRYPECHGCTFDFKAAGREAIARANPLVKADKVERF</sequence>
<reference evidence="8 9" key="1">
    <citation type="journal article" date="2023" name="Hortic Res">
        <title>Pangenome of water caltrop reveals structural variations and asymmetric subgenome divergence after allopolyploidization.</title>
        <authorList>
            <person name="Zhang X."/>
            <person name="Chen Y."/>
            <person name="Wang L."/>
            <person name="Yuan Y."/>
            <person name="Fang M."/>
            <person name="Shi L."/>
            <person name="Lu R."/>
            <person name="Comes H.P."/>
            <person name="Ma Y."/>
            <person name="Chen Y."/>
            <person name="Huang G."/>
            <person name="Zhou Y."/>
            <person name="Zheng Z."/>
            <person name="Qiu Y."/>
        </authorList>
    </citation>
    <scope>NUCLEOTIDE SEQUENCE [LARGE SCALE GENOMIC DNA]</scope>
    <source>
        <strain evidence="8">F231</strain>
    </source>
</reference>
<dbReference type="PANTHER" id="PTHR10634">
    <property type="entry name" value="AN1-TYPE ZINC FINGER PROTEIN"/>
    <property type="match status" value="1"/>
</dbReference>
<dbReference type="PROSITE" id="PS51039">
    <property type="entry name" value="ZF_AN1"/>
    <property type="match status" value="1"/>
</dbReference>
<dbReference type="Gene3D" id="4.10.1110.10">
    <property type="entry name" value="AN1-like Zinc finger"/>
    <property type="match status" value="1"/>
</dbReference>
<evidence type="ECO:0000256" key="3">
    <source>
        <dbReference type="ARBA" id="ARBA00022771"/>
    </source>
</evidence>
<dbReference type="EMBL" id="JAXQNO010000021">
    <property type="protein sequence ID" value="KAK4769424.1"/>
    <property type="molecule type" value="Genomic_DNA"/>
</dbReference>
<dbReference type="GO" id="GO:0003677">
    <property type="term" value="F:DNA binding"/>
    <property type="evidence" value="ECO:0007669"/>
    <property type="project" value="InterPro"/>
</dbReference>
<dbReference type="SMART" id="SM00259">
    <property type="entry name" value="ZnF_A20"/>
    <property type="match status" value="1"/>
</dbReference>
<dbReference type="SUPFAM" id="SSF118310">
    <property type="entry name" value="AN1-like Zinc finger"/>
    <property type="match status" value="1"/>
</dbReference>
<proteinExistence type="predicted"/>
<dbReference type="InterPro" id="IPR000058">
    <property type="entry name" value="Znf_AN1"/>
</dbReference>
<dbReference type="Proteomes" id="UP001346149">
    <property type="component" value="Unassembled WGS sequence"/>
</dbReference>
<evidence type="ECO:0000313" key="9">
    <source>
        <dbReference type="Proteomes" id="UP001346149"/>
    </source>
</evidence>